<keyword evidence="5" id="KW-0717">Septation</keyword>
<proteinExistence type="predicted"/>
<evidence type="ECO:0000313" key="12">
    <source>
        <dbReference type="Proteomes" id="UP000324781"/>
    </source>
</evidence>
<evidence type="ECO:0000313" key="11">
    <source>
        <dbReference type="EMBL" id="SHI65844.1"/>
    </source>
</evidence>
<dbReference type="Proteomes" id="UP000324781">
    <property type="component" value="Unassembled WGS sequence"/>
</dbReference>
<reference evidence="11 12" key="1">
    <citation type="submission" date="2016-11" db="EMBL/GenBank/DDBJ databases">
        <authorList>
            <person name="Varghese N."/>
            <person name="Submissions S."/>
        </authorList>
    </citation>
    <scope>NUCLEOTIDE SEQUENCE [LARGE SCALE GENOMIC DNA]</scope>
    <source>
        <strain evidence="11 12">DSM 19027</strain>
    </source>
</reference>
<dbReference type="Pfam" id="PF05164">
    <property type="entry name" value="ZapA"/>
    <property type="match status" value="1"/>
</dbReference>
<accession>A0A1M6CYG2</accession>
<dbReference type="GO" id="GO:0000917">
    <property type="term" value="P:division septum assembly"/>
    <property type="evidence" value="ECO:0007669"/>
    <property type="project" value="UniProtKB-KW"/>
</dbReference>
<comment type="function">
    <text evidence="7">Activator of cell division through the inhibition of FtsZ GTPase activity, therefore promoting FtsZ assembly into bundles of protofilaments necessary for the formation of the division Z ring. It is recruited early at mid-cell but it is not essential for cell division.</text>
</comment>
<dbReference type="PANTHER" id="PTHR34981">
    <property type="entry name" value="CELL DIVISION PROTEIN ZAPA"/>
    <property type="match status" value="1"/>
</dbReference>
<dbReference type="RefSeq" id="WP_149677900.1">
    <property type="nucleotide sequence ID" value="NZ_DAONMB010000077.1"/>
</dbReference>
<keyword evidence="3" id="KW-0963">Cytoplasm</keyword>
<evidence type="ECO:0000256" key="4">
    <source>
        <dbReference type="ARBA" id="ARBA00022618"/>
    </source>
</evidence>
<dbReference type="SUPFAM" id="SSF102829">
    <property type="entry name" value="Cell division protein ZapA-like"/>
    <property type="match status" value="1"/>
</dbReference>
<dbReference type="GO" id="GO:0030428">
    <property type="term" value="C:cell septum"/>
    <property type="evidence" value="ECO:0007669"/>
    <property type="project" value="TreeGrafter"/>
</dbReference>
<dbReference type="InterPro" id="IPR007838">
    <property type="entry name" value="Cell_div_ZapA-like"/>
</dbReference>
<dbReference type="Gene3D" id="6.10.250.790">
    <property type="match status" value="1"/>
</dbReference>
<comment type="subcellular location">
    <subcellularLocation>
        <location evidence="1">Cytoplasm</location>
    </subcellularLocation>
</comment>
<dbReference type="PANTHER" id="PTHR34981:SF1">
    <property type="entry name" value="CELL DIVISION PROTEIN ZAPA"/>
    <property type="match status" value="1"/>
</dbReference>
<keyword evidence="4 11" id="KW-0132">Cell division</keyword>
<dbReference type="GO" id="GO:0000921">
    <property type="term" value="P:septin ring assembly"/>
    <property type="evidence" value="ECO:0007669"/>
    <property type="project" value="TreeGrafter"/>
</dbReference>
<sequence length="146" mass="16781">MAEEKNKVVVRIAGNEYVLCGTESPEYIQRIALLVDRKLQEITRKNHLLSTSMASVLTAINMADEMIKAQEACDRSESELKELRRKVQELREDVYRFKQENEKLKEIQSNLQIELTKKETELNEVRKTLSTLSNRKVPSADEGGIS</sequence>
<keyword evidence="10" id="KW-0175">Coiled coil</keyword>
<feature type="coiled-coil region" evidence="10">
    <location>
        <begin position="66"/>
        <end position="135"/>
    </location>
</feature>
<keyword evidence="6" id="KW-0131">Cell cycle</keyword>
<dbReference type="InterPro" id="IPR036192">
    <property type="entry name" value="Cell_div_ZapA-like_sf"/>
</dbReference>
<evidence type="ECO:0000256" key="5">
    <source>
        <dbReference type="ARBA" id="ARBA00023210"/>
    </source>
</evidence>
<evidence type="ECO:0000256" key="1">
    <source>
        <dbReference type="ARBA" id="ARBA00004496"/>
    </source>
</evidence>
<dbReference type="EMBL" id="FQZP01000006">
    <property type="protein sequence ID" value="SHI65844.1"/>
    <property type="molecule type" value="Genomic_DNA"/>
</dbReference>
<evidence type="ECO:0000256" key="2">
    <source>
        <dbReference type="ARBA" id="ARBA00015195"/>
    </source>
</evidence>
<evidence type="ECO:0000256" key="3">
    <source>
        <dbReference type="ARBA" id="ARBA00022490"/>
    </source>
</evidence>
<dbReference type="GO" id="GO:0032153">
    <property type="term" value="C:cell division site"/>
    <property type="evidence" value="ECO:0007669"/>
    <property type="project" value="TreeGrafter"/>
</dbReference>
<evidence type="ECO:0000256" key="9">
    <source>
        <dbReference type="ARBA" id="ARBA00033158"/>
    </source>
</evidence>
<organism evidence="11 12">
    <name type="scientific">Thermoclostridium caenicola</name>
    <dbReference type="NCBI Taxonomy" id="659425"/>
    <lineage>
        <taxon>Bacteria</taxon>
        <taxon>Bacillati</taxon>
        <taxon>Bacillota</taxon>
        <taxon>Clostridia</taxon>
        <taxon>Eubacteriales</taxon>
        <taxon>Oscillospiraceae</taxon>
        <taxon>Thermoclostridium</taxon>
    </lineage>
</organism>
<dbReference type="InterPro" id="IPR053712">
    <property type="entry name" value="Bac_CellDiv_Activator"/>
</dbReference>
<dbReference type="AlphaFoldDB" id="A0A1M6CYG2"/>
<evidence type="ECO:0000256" key="8">
    <source>
        <dbReference type="ARBA" id="ARBA00026068"/>
    </source>
</evidence>
<keyword evidence="12" id="KW-1185">Reference proteome</keyword>
<dbReference type="GO" id="GO:0005829">
    <property type="term" value="C:cytosol"/>
    <property type="evidence" value="ECO:0007669"/>
    <property type="project" value="TreeGrafter"/>
</dbReference>
<evidence type="ECO:0000256" key="6">
    <source>
        <dbReference type="ARBA" id="ARBA00023306"/>
    </source>
</evidence>
<evidence type="ECO:0000256" key="10">
    <source>
        <dbReference type="SAM" id="Coils"/>
    </source>
</evidence>
<dbReference type="GO" id="GO:0043093">
    <property type="term" value="P:FtsZ-dependent cytokinesis"/>
    <property type="evidence" value="ECO:0007669"/>
    <property type="project" value="TreeGrafter"/>
</dbReference>
<evidence type="ECO:0000256" key="7">
    <source>
        <dbReference type="ARBA" id="ARBA00024910"/>
    </source>
</evidence>
<protein>
    <recommendedName>
        <fullName evidence="2">Cell division protein ZapA</fullName>
    </recommendedName>
    <alternativeName>
        <fullName evidence="9">Z ring-associated protein ZapA</fullName>
    </alternativeName>
</protein>
<dbReference type="OrthoDB" id="1826286at2"/>
<comment type="subunit">
    <text evidence="8">Homodimer. Interacts with FtsZ.</text>
</comment>
<name>A0A1M6CYG2_9FIRM</name>
<gene>
    <name evidence="11" type="ORF">SAMN05444373_100626</name>
</gene>